<dbReference type="PROSITE" id="PS50082">
    <property type="entry name" value="WD_REPEATS_2"/>
    <property type="match status" value="1"/>
</dbReference>
<evidence type="ECO:0000313" key="4">
    <source>
        <dbReference type="Proteomes" id="UP000013827"/>
    </source>
</evidence>
<accession>A0A0D3JC23</accession>
<dbReference type="HOGENOM" id="CLU_476040_0_0_1"/>
<dbReference type="GeneID" id="17266605"/>
<protein>
    <submittedName>
        <fullName evidence="3">Uncharacterized protein</fullName>
    </submittedName>
</protein>
<dbReference type="InterPro" id="IPR015943">
    <property type="entry name" value="WD40/YVTN_repeat-like_dom_sf"/>
</dbReference>
<feature type="repeat" description="WD" evidence="1">
    <location>
        <begin position="38"/>
        <end position="71"/>
    </location>
</feature>
<dbReference type="PaxDb" id="2903-EOD21058"/>
<evidence type="ECO:0000313" key="3">
    <source>
        <dbReference type="EnsemblProtists" id="EOD21058"/>
    </source>
</evidence>
<dbReference type="RefSeq" id="XP_005773487.1">
    <property type="nucleotide sequence ID" value="XM_005773430.1"/>
</dbReference>
<organism evidence="3 4">
    <name type="scientific">Emiliania huxleyi (strain CCMP1516)</name>
    <dbReference type="NCBI Taxonomy" id="280463"/>
    <lineage>
        <taxon>Eukaryota</taxon>
        <taxon>Haptista</taxon>
        <taxon>Haptophyta</taxon>
        <taxon>Prymnesiophyceae</taxon>
        <taxon>Isochrysidales</taxon>
        <taxon>Noelaerhabdaceae</taxon>
        <taxon>Emiliania</taxon>
    </lineage>
</organism>
<dbReference type="EnsemblProtists" id="EOD21058">
    <property type="protein sequence ID" value="EOD21058"/>
    <property type="gene ID" value="EMIHUDRAFT_208190"/>
</dbReference>
<keyword evidence="4" id="KW-1185">Reference proteome</keyword>
<evidence type="ECO:0000256" key="1">
    <source>
        <dbReference type="PROSITE-ProRule" id="PRU00221"/>
    </source>
</evidence>
<feature type="region of interest" description="Disordered" evidence="2">
    <location>
        <begin position="1"/>
        <end position="26"/>
    </location>
</feature>
<dbReference type="SUPFAM" id="SSF82171">
    <property type="entry name" value="DPP6 N-terminal domain-like"/>
    <property type="match status" value="1"/>
</dbReference>
<reference evidence="4" key="1">
    <citation type="journal article" date="2013" name="Nature">
        <title>Pan genome of the phytoplankton Emiliania underpins its global distribution.</title>
        <authorList>
            <person name="Read B.A."/>
            <person name="Kegel J."/>
            <person name="Klute M.J."/>
            <person name="Kuo A."/>
            <person name="Lefebvre S.C."/>
            <person name="Maumus F."/>
            <person name="Mayer C."/>
            <person name="Miller J."/>
            <person name="Monier A."/>
            <person name="Salamov A."/>
            <person name="Young J."/>
            <person name="Aguilar M."/>
            <person name="Claverie J.M."/>
            <person name="Frickenhaus S."/>
            <person name="Gonzalez K."/>
            <person name="Herman E.K."/>
            <person name="Lin Y.C."/>
            <person name="Napier J."/>
            <person name="Ogata H."/>
            <person name="Sarno A.F."/>
            <person name="Shmutz J."/>
            <person name="Schroeder D."/>
            <person name="de Vargas C."/>
            <person name="Verret F."/>
            <person name="von Dassow P."/>
            <person name="Valentin K."/>
            <person name="Van de Peer Y."/>
            <person name="Wheeler G."/>
            <person name="Dacks J.B."/>
            <person name="Delwiche C.F."/>
            <person name="Dyhrman S.T."/>
            <person name="Glockner G."/>
            <person name="John U."/>
            <person name="Richards T."/>
            <person name="Worden A.Z."/>
            <person name="Zhang X."/>
            <person name="Grigoriev I.V."/>
            <person name="Allen A.E."/>
            <person name="Bidle K."/>
            <person name="Borodovsky M."/>
            <person name="Bowler C."/>
            <person name="Brownlee C."/>
            <person name="Cock J.M."/>
            <person name="Elias M."/>
            <person name="Gladyshev V.N."/>
            <person name="Groth M."/>
            <person name="Guda C."/>
            <person name="Hadaegh A."/>
            <person name="Iglesias-Rodriguez M.D."/>
            <person name="Jenkins J."/>
            <person name="Jones B.M."/>
            <person name="Lawson T."/>
            <person name="Leese F."/>
            <person name="Lindquist E."/>
            <person name="Lobanov A."/>
            <person name="Lomsadze A."/>
            <person name="Malik S.B."/>
            <person name="Marsh M.E."/>
            <person name="Mackinder L."/>
            <person name="Mock T."/>
            <person name="Mueller-Roeber B."/>
            <person name="Pagarete A."/>
            <person name="Parker M."/>
            <person name="Probert I."/>
            <person name="Quesneville H."/>
            <person name="Raines C."/>
            <person name="Rensing S.A."/>
            <person name="Riano-Pachon D.M."/>
            <person name="Richier S."/>
            <person name="Rokitta S."/>
            <person name="Shiraiwa Y."/>
            <person name="Soanes D.M."/>
            <person name="van der Giezen M."/>
            <person name="Wahlund T.M."/>
            <person name="Williams B."/>
            <person name="Wilson W."/>
            <person name="Wolfe G."/>
            <person name="Wurch L.L."/>
        </authorList>
    </citation>
    <scope>NUCLEOTIDE SEQUENCE</scope>
</reference>
<evidence type="ECO:0000256" key="2">
    <source>
        <dbReference type="SAM" id="MobiDB-lite"/>
    </source>
</evidence>
<sequence>MEAYGAASSDEEELAPTGGRPRLHDRVRTLKPRGVWPTCITITPDDAHLVSGAWPNTIQVWRLGDGRLVRTLGIQVWGFEDEQGCHDEGMKEQGPTYKAWYMRSPKRNNYISLHENERGAEEDTFTGWWEGDFYEEPTPPAAKPHHHKGEIVSIAASDTRIISVGTIWCTPTSTFSHGDPTGGPAGYTKLWDLQTGEWLRDLGGRADALDISNDQSRAAVAFRSDVKIVALSNGDLLRRVKADPGLYDVALSYDNASLYMHGRSGVAMRDLARGGYLQFEGSRLLPMWRTATREDCLEWNECCFQQRRAQNGAEAEVARPDGRNIDSFCVKGQGGTLTVLSSGVVVATDGKSVACWSRAGSLLQERSLGDPTTYDPDARYFTPDGGSCESFCLAPDATEVLFGGEGGDLARFEVVAKSCESENSGEVIAKMRVGGPRFTGRVSQIAFSRSGQYVANLNTSAHGELDPRIPVWRGQRFLDVRAEKVVRTRLDPLVRLLLLVRTGRAELITAATSSADTTIDGVGLLSKLVTADGGEPGLASIILRQLSKGWLQTTAVVSRAAQCEQNDVETRGS</sequence>
<name>A0A0D3JC23_EMIH1</name>
<proteinExistence type="predicted"/>
<dbReference type="AlphaFoldDB" id="A0A0D3JC23"/>
<dbReference type="KEGG" id="ehx:EMIHUDRAFT_208190"/>
<reference evidence="3" key="2">
    <citation type="submission" date="2024-10" db="UniProtKB">
        <authorList>
            <consortium name="EnsemblProtists"/>
        </authorList>
    </citation>
    <scope>IDENTIFICATION</scope>
</reference>
<keyword evidence="1" id="KW-0853">WD repeat</keyword>
<dbReference type="Gene3D" id="2.130.10.10">
    <property type="entry name" value="YVTN repeat-like/Quinoprotein amine dehydrogenase"/>
    <property type="match status" value="2"/>
</dbReference>
<dbReference type="InterPro" id="IPR001680">
    <property type="entry name" value="WD40_rpt"/>
</dbReference>
<dbReference type="Proteomes" id="UP000013827">
    <property type="component" value="Unassembled WGS sequence"/>
</dbReference>